<dbReference type="Proteomes" id="UP000824533">
    <property type="component" value="Linkage Group LG18"/>
</dbReference>
<evidence type="ECO:0000313" key="2">
    <source>
        <dbReference type="Proteomes" id="UP000824533"/>
    </source>
</evidence>
<protein>
    <submittedName>
        <fullName evidence="1">Uncharacterized protein</fullName>
    </submittedName>
</protein>
<reference evidence="1 2" key="1">
    <citation type="journal article" date="2021" name="Front. Genet.">
        <title>Chromosome-Level Genome Assembly Reveals Significant Gene Expansion in the Toll and IMD Signaling Pathways of Dendrolimus kikuchii.</title>
        <authorList>
            <person name="Zhou J."/>
            <person name="Wu P."/>
            <person name="Xiong Z."/>
            <person name="Liu N."/>
            <person name="Zhao N."/>
            <person name="Ji M."/>
            <person name="Qiu Y."/>
            <person name="Yang B."/>
        </authorList>
    </citation>
    <scope>NUCLEOTIDE SEQUENCE [LARGE SCALE GENOMIC DNA]</scope>
    <source>
        <strain evidence="1">Ann1</strain>
    </source>
</reference>
<evidence type="ECO:0000313" key="1">
    <source>
        <dbReference type="EMBL" id="KAJ0174164.1"/>
    </source>
</evidence>
<comment type="caution">
    <text evidence="1">The sequence shown here is derived from an EMBL/GenBank/DDBJ whole genome shotgun (WGS) entry which is preliminary data.</text>
</comment>
<sequence>MDSREDSASKKNSLKDSDSDKYRNYMNGPLQGTVNDHSENIISSSSQGSSLVPLSSSRTEHMNPVVNSGFNQQISKISGNNGDILRNTADTIKNQTCNKVNSNNEISENTPSFGSKISSNVNDNNTDSNQDMAVVQKYKVCLNVAGNGCSAPSTSGLNRGENVENNIFRENRKRPSSLKLKRPYSDNDSSSDTGNDDYSLGSEDGCIYTYRGGEHLADLPSSFFSLDMGLPLDKHLPIPPNYNVLQQGPNREQGSRASSPDMDFLEMDFDPGPSCEADTGDESSPDVELDAASNMPEENEPELRVASPEKVAVVAAANTSIASVSVATTSNDAYNMPSTSNSVVASRGDAAESVHSYGPYITHVNNRGEELLVRRTMSHWPVHMPVTLHVSNGDLVASRNMLSYEENAENTLAHQINQGERPPYDSVNLSSAFYHLTMAKKLIAEQTKTENEHQNVSMAGDISAEPSTSTSVGAGCVEPPRCMVWSEREACERQVTQIGTSACGATAVVNVFNALGVPVNLEKINLAVGTRQRANNAPIPRYLLSRAVAGCTAADLVTGINRASDGLVTARFFPTYPERVVSLSHWLADWISLGAVPILTLNLQIGCEGVIPDAWHHQMVFGVSSRGVYLCNPVECIRENVLWPRLTSPSVLLVRSSDVLSHGAPDADLTPLMYVPDRRFHSFNVLGQVANLLREWQTAGREECYTRTRHIRIPAAYQAGVTVSALTGSEAHRRLTLAAQLPILSPQTYLS</sequence>
<organism evidence="1 2">
    <name type="scientific">Dendrolimus kikuchii</name>
    <dbReference type="NCBI Taxonomy" id="765133"/>
    <lineage>
        <taxon>Eukaryota</taxon>
        <taxon>Metazoa</taxon>
        <taxon>Ecdysozoa</taxon>
        <taxon>Arthropoda</taxon>
        <taxon>Hexapoda</taxon>
        <taxon>Insecta</taxon>
        <taxon>Pterygota</taxon>
        <taxon>Neoptera</taxon>
        <taxon>Endopterygota</taxon>
        <taxon>Lepidoptera</taxon>
        <taxon>Glossata</taxon>
        <taxon>Ditrysia</taxon>
        <taxon>Bombycoidea</taxon>
        <taxon>Lasiocampidae</taxon>
        <taxon>Dendrolimus</taxon>
    </lineage>
</organism>
<keyword evidence="2" id="KW-1185">Reference proteome</keyword>
<gene>
    <name evidence="1" type="ORF">K1T71_010310</name>
</gene>
<accession>A0ACC1CR63</accession>
<dbReference type="EMBL" id="CM034404">
    <property type="protein sequence ID" value="KAJ0174164.1"/>
    <property type="molecule type" value="Genomic_DNA"/>
</dbReference>
<name>A0ACC1CR63_9NEOP</name>
<proteinExistence type="predicted"/>